<dbReference type="GO" id="GO:0005524">
    <property type="term" value="F:ATP binding"/>
    <property type="evidence" value="ECO:0007669"/>
    <property type="project" value="UniProtKB-UniRule"/>
</dbReference>
<sequence>MTYLGNSYNSGQVRSFGGFVFQITACSGEDRPKIQRQNENKSPFKLPQPVRPKPRAGSFGALAASFLYRRNVLSRSPLKLVSPHGLHELDFNRGISGEYRCKRLSLSPGGPGPTENSPAVKRRRLAPVEQQLQRKRKKKLQYSVPSHSRDKRSLNVDSANRRNVFDYGLEHLDTIEVLGRGGFGVVVRARSKGREVAAKIIPRNNQKGKRTLESTLQGELNAIKLNHPNIVKTLFIYGFHERNALVIMELAGKLNLQTLIDDPNQPLGKARREKYAHQIAGALACCHDNQILHMDVKPSNIIVSDEDNCKLGDFGCSKLVDQSTEVPTFASSPLRGTVVYQAPEVLKGYSPTDKSDIYSFAITLWQMLSREQPFKGENMHVVLYRVAGKGERPPVCGLAKTPDDERYVWLVKRCWVQEPGNRLSARTIEEITLSWVIRTVI</sequence>
<dbReference type="OrthoDB" id="4062651at2759"/>
<dbReference type="SMART" id="SM00220">
    <property type="entry name" value="S_TKc"/>
    <property type="match status" value="1"/>
</dbReference>
<evidence type="ECO:0000256" key="1">
    <source>
        <dbReference type="ARBA" id="ARBA00012513"/>
    </source>
</evidence>
<dbReference type="EMBL" id="OB661085">
    <property type="protein sequence ID" value="CAD7227260.1"/>
    <property type="molecule type" value="Genomic_DNA"/>
</dbReference>
<dbReference type="InterPro" id="IPR051681">
    <property type="entry name" value="Ser/Thr_Kinases-Pseudokinases"/>
</dbReference>
<dbReference type="InterPro" id="IPR017441">
    <property type="entry name" value="Protein_kinase_ATP_BS"/>
</dbReference>
<dbReference type="Gene3D" id="1.10.510.10">
    <property type="entry name" value="Transferase(Phosphotransferase) domain 1"/>
    <property type="match status" value="1"/>
</dbReference>
<evidence type="ECO:0000256" key="5">
    <source>
        <dbReference type="ARBA" id="ARBA00022777"/>
    </source>
</evidence>
<protein>
    <recommendedName>
        <fullName evidence="1">non-specific serine/threonine protein kinase</fullName>
        <ecNumber evidence="1">2.7.11.1</ecNumber>
    </recommendedName>
</protein>
<dbReference type="PROSITE" id="PS50011">
    <property type="entry name" value="PROTEIN_KINASE_DOM"/>
    <property type="match status" value="1"/>
</dbReference>
<reference evidence="12" key="1">
    <citation type="submission" date="2020-11" db="EMBL/GenBank/DDBJ databases">
        <authorList>
            <person name="Tran Van P."/>
        </authorList>
    </citation>
    <scope>NUCLEOTIDE SEQUENCE</scope>
</reference>
<organism evidence="12">
    <name type="scientific">Cyprideis torosa</name>
    <dbReference type="NCBI Taxonomy" id="163714"/>
    <lineage>
        <taxon>Eukaryota</taxon>
        <taxon>Metazoa</taxon>
        <taxon>Ecdysozoa</taxon>
        <taxon>Arthropoda</taxon>
        <taxon>Crustacea</taxon>
        <taxon>Oligostraca</taxon>
        <taxon>Ostracoda</taxon>
        <taxon>Podocopa</taxon>
        <taxon>Podocopida</taxon>
        <taxon>Cytherocopina</taxon>
        <taxon>Cytheroidea</taxon>
        <taxon>Cytherideidae</taxon>
        <taxon>Cyprideis</taxon>
    </lineage>
</organism>
<name>A0A7R8ZJW1_9CRUS</name>
<keyword evidence="6 9" id="KW-0067">ATP-binding</keyword>
<dbReference type="InterPro" id="IPR000719">
    <property type="entry name" value="Prot_kinase_dom"/>
</dbReference>
<dbReference type="InterPro" id="IPR008271">
    <property type="entry name" value="Ser/Thr_kinase_AS"/>
</dbReference>
<evidence type="ECO:0000256" key="8">
    <source>
        <dbReference type="ARBA" id="ARBA00048679"/>
    </source>
</evidence>
<dbReference type="PANTHER" id="PTHR44329">
    <property type="entry name" value="SERINE/THREONINE-PROTEIN KINASE TNNI3K-RELATED"/>
    <property type="match status" value="1"/>
</dbReference>
<evidence type="ECO:0000256" key="4">
    <source>
        <dbReference type="ARBA" id="ARBA00022741"/>
    </source>
</evidence>
<dbReference type="EC" id="2.7.11.1" evidence="1"/>
<keyword evidence="5" id="KW-0418">Kinase</keyword>
<dbReference type="PANTHER" id="PTHR44329:SF285">
    <property type="entry name" value="V-MOS MOLONEY MURINE SARCOMA VIRAL ONCO HOMOLOG"/>
    <property type="match status" value="1"/>
</dbReference>
<comment type="similarity">
    <text evidence="9">Belongs to the protein kinase superfamily.</text>
</comment>
<dbReference type="Pfam" id="PF00069">
    <property type="entry name" value="Pkinase"/>
    <property type="match status" value="1"/>
</dbReference>
<dbReference type="PROSITE" id="PS00108">
    <property type="entry name" value="PROTEIN_KINASE_ST"/>
    <property type="match status" value="1"/>
</dbReference>
<evidence type="ECO:0000256" key="3">
    <source>
        <dbReference type="ARBA" id="ARBA00022679"/>
    </source>
</evidence>
<dbReference type="GO" id="GO:0004674">
    <property type="term" value="F:protein serine/threonine kinase activity"/>
    <property type="evidence" value="ECO:0007669"/>
    <property type="project" value="UniProtKB-KW"/>
</dbReference>
<feature type="region of interest" description="Disordered" evidence="10">
    <location>
        <begin position="102"/>
        <end position="153"/>
    </location>
</feature>
<dbReference type="SUPFAM" id="SSF56112">
    <property type="entry name" value="Protein kinase-like (PK-like)"/>
    <property type="match status" value="1"/>
</dbReference>
<keyword evidence="2 9" id="KW-0723">Serine/threonine-protein kinase</keyword>
<keyword evidence="4 9" id="KW-0547">Nucleotide-binding</keyword>
<keyword evidence="3" id="KW-0808">Transferase</keyword>
<evidence type="ECO:0000256" key="10">
    <source>
        <dbReference type="SAM" id="MobiDB-lite"/>
    </source>
</evidence>
<dbReference type="InterPro" id="IPR011009">
    <property type="entry name" value="Kinase-like_dom_sf"/>
</dbReference>
<evidence type="ECO:0000313" key="12">
    <source>
        <dbReference type="EMBL" id="CAD7227260.1"/>
    </source>
</evidence>
<accession>A0A7R8ZJW1</accession>
<comment type="catalytic activity">
    <reaction evidence="8">
        <text>L-seryl-[protein] + ATP = O-phospho-L-seryl-[protein] + ADP + H(+)</text>
        <dbReference type="Rhea" id="RHEA:17989"/>
        <dbReference type="Rhea" id="RHEA-COMP:9863"/>
        <dbReference type="Rhea" id="RHEA-COMP:11604"/>
        <dbReference type="ChEBI" id="CHEBI:15378"/>
        <dbReference type="ChEBI" id="CHEBI:29999"/>
        <dbReference type="ChEBI" id="CHEBI:30616"/>
        <dbReference type="ChEBI" id="CHEBI:83421"/>
        <dbReference type="ChEBI" id="CHEBI:456216"/>
        <dbReference type="EC" id="2.7.11.1"/>
    </reaction>
</comment>
<evidence type="ECO:0000256" key="6">
    <source>
        <dbReference type="ARBA" id="ARBA00022840"/>
    </source>
</evidence>
<evidence type="ECO:0000256" key="7">
    <source>
        <dbReference type="ARBA" id="ARBA00047899"/>
    </source>
</evidence>
<feature type="domain" description="Protein kinase" evidence="11">
    <location>
        <begin position="172"/>
        <end position="436"/>
    </location>
</feature>
<feature type="compositionally biased region" description="Basic and acidic residues" evidence="10">
    <location>
        <begin position="30"/>
        <end position="39"/>
    </location>
</feature>
<gene>
    <name evidence="12" type="ORF">CTOB1V02_LOCUS5168</name>
</gene>
<proteinExistence type="inferred from homology"/>
<evidence type="ECO:0000256" key="9">
    <source>
        <dbReference type="RuleBase" id="RU000304"/>
    </source>
</evidence>
<evidence type="ECO:0000256" key="2">
    <source>
        <dbReference type="ARBA" id="ARBA00022527"/>
    </source>
</evidence>
<dbReference type="AlphaFoldDB" id="A0A7R8ZJW1"/>
<comment type="catalytic activity">
    <reaction evidence="7">
        <text>L-threonyl-[protein] + ATP = O-phospho-L-threonyl-[protein] + ADP + H(+)</text>
        <dbReference type="Rhea" id="RHEA:46608"/>
        <dbReference type="Rhea" id="RHEA-COMP:11060"/>
        <dbReference type="Rhea" id="RHEA-COMP:11605"/>
        <dbReference type="ChEBI" id="CHEBI:15378"/>
        <dbReference type="ChEBI" id="CHEBI:30013"/>
        <dbReference type="ChEBI" id="CHEBI:30616"/>
        <dbReference type="ChEBI" id="CHEBI:61977"/>
        <dbReference type="ChEBI" id="CHEBI:456216"/>
        <dbReference type="EC" id="2.7.11.1"/>
    </reaction>
</comment>
<dbReference type="PROSITE" id="PS00107">
    <property type="entry name" value="PROTEIN_KINASE_ATP"/>
    <property type="match status" value="1"/>
</dbReference>
<feature type="region of interest" description="Disordered" evidence="10">
    <location>
        <begin position="30"/>
        <end position="55"/>
    </location>
</feature>
<evidence type="ECO:0000259" key="11">
    <source>
        <dbReference type="PROSITE" id="PS50011"/>
    </source>
</evidence>